<evidence type="ECO:0000256" key="3">
    <source>
        <dbReference type="ARBA" id="ARBA00022741"/>
    </source>
</evidence>
<reference evidence="11" key="1">
    <citation type="submission" date="2021-06" db="EMBL/GenBank/DDBJ databases">
        <authorList>
            <person name="Kallberg Y."/>
            <person name="Tangrot J."/>
            <person name="Rosling A."/>
        </authorList>
    </citation>
    <scope>NUCLEOTIDE SEQUENCE</scope>
    <source>
        <strain evidence="11">87-6 pot B 2015</strain>
    </source>
</reference>
<dbReference type="PROSITE" id="PS51194">
    <property type="entry name" value="HELICASE_CTER"/>
    <property type="match status" value="1"/>
</dbReference>
<dbReference type="CDD" id="cd18024">
    <property type="entry name" value="DEXHc_Mtr4-like"/>
    <property type="match status" value="1"/>
</dbReference>
<feature type="region of interest" description="Disordered" evidence="8">
    <location>
        <begin position="432"/>
        <end position="500"/>
    </location>
</feature>
<dbReference type="EMBL" id="CAJVPP010002644">
    <property type="protein sequence ID" value="CAG8606741.1"/>
    <property type="molecule type" value="Genomic_DNA"/>
</dbReference>
<dbReference type="PANTHER" id="PTHR12131:SF7">
    <property type="entry name" value="EXOSOME RNA HELICASE MTR4"/>
    <property type="match status" value="1"/>
</dbReference>
<evidence type="ECO:0000259" key="9">
    <source>
        <dbReference type="PROSITE" id="PS51192"/>
    </source>
</evidence>
<dbReference type="PROSITE" id="PS51192">
    <property type="entry name" value="HELICASE_ATP_BIND_1"/>
    <property type="match status" value="1"/>
</dbReference>
<comment type="subcellular location">
    <subcellularLocation>
        <location evidence="1">Nucleus</location>
    </subcellularLocation>
</comment>
<dbReference type="InterPro" id="IPR011545">
    <property type="entry name" value="DEAD/DEAH_box_helicase_dom"/>
</dbReference>
<dbReference type="Pfam" id="PF00270">
    <property type="entry name" value="DEAD"/>
    <property type="match status" value="1"/>
</dbReference>
<dbReference type="Pfam" id="PF08148">
    <property type="entry name" value="DSHCT"/>
    <property type="match status" value="1"/>
</dbReference>
<gene>
    <name evidence="11" type="ORF">FMOSSE_LOCUS9241</name>
</gene>
<dbReference type="CDD" id="cd18795">
    <property type="entry name" value="SF2_C_Ski2"/>
    <property type="match status" value="1"/>
</dbReference>
<dbReference type="InterPro" id="IPR016438">
    <property type="entry name" value="SKI2-like"/>
</dbReference>
<keyword evidence="7" id="KW-0539">Nucleus</keyword>
<dbReference type="Pfam" id="PF00271">
    <property type="entry name" value="Helicase_C"/>
    <property type="match status" value="1"/>
</dbReference>
<keyword evidence="3" id="KW-0547">Nucleotide-binding</keyword>
<feature type="domain" description="Helicase ATP-binding" evidence="9">
    <location>
        <begin position="227"/>
        <end position="378"/>
    </location>
</feature>
<dbReference type="GO" id="GO:0005634">
    <property type="term" value="C:nucleus"/>
    <property type="evidence" value="ECO:0007669"/>
    <property type="project" value="UniProtKB-SubCell"/>
</dbReference>
<dbReference type="GO" id="GO:0005524">
    <property type="term" value="F:ATP binding"/>
    <property type="evidence" value="ECO:0007669"/>
    <property type="project" value="UniProtKB-KW"/>
</dbReference>
<evidence type="ECO:0000256" key="2">
    <source>
        <dbReference type="ARBA" id="ARBA00010140"/>
    </source>
</evidence>
<keyword evidence="4" id="KW-0378">Hydrolase</keyword>
<evidence type="ECO:0000256" key="4">
    <source>
        <dbReference type="ARBA" id="ARBA00022801"/>
    </source>
</evidence>
<comment type="caution">
    <text evidence="11">The sequence shown here is derived from an EMBL/GenBank/DDBJ whole genome shotgun (WGS) entry which is preliminary data.</text>
</comment>
<dbReference type="SMART" id="SM01142">
    <property type="entry name" value="DSHCT"/>
    <property type="match status" value="1"/>
</dbReference>
<organism evidence="11 12">
    <name type="scientific">Funneliformis mosseae</name>
    <name type="common">Endomycorrhizal fungus</name>
    <name type="synonym">Glomus mosseae</name>
    <dbReference type="NCBI Taxonomy" id="27381"/>
    <lineage>
        <taxon>Eukaryota</taxon>
        <taxon>Fungi</taxon>
        <taxon>Fungi incertae sedis</taxon>
        <taxon>Mucoromycota</taxon>
        <taxon>Glomeromycotina</taxon>
        <taxon>Glomeromycetes</taxon>
        <taxon>Glomerales</taxon>
        <taxon>Glomeraceae</taxon>
        <taxon>Funneliformis</taxon>
    </lineage>
</organism>
<dbReference type="InterPro" id="IPR048392">
    <property type="entry name" value="MTR4-like_stalk"/>
</dbReference>
<dbReference type="InterPro" id="IPR027417">
    <property type="entry name" value="P-loop_NTPase"/>
</dbReference>
<evidence type="ECO:0000259" key="10">
    <source>
        <dbReference type="PROSITE" id="PS51194"/>
    </source>
</evidence>
<dbReference type="PANTHER" id="PTHR12131">
    <property type="entry name" value="ATP-DEPENDENT RNA AND DNA HELICASE"/>
    <property type="match status" value="1"/>
</dbReference>
<dbReference type="Gene3D" id="3.40.50.300">
    <property type="entry name" value="P-loop containing nucleotide triphosphate hydrolases"/>
    <property type="match status" value="2"/>
</dbReference>
<dbReference type="Pfam" id="PF13234">
    <property type="entry name" value="MTR4_beta-barrel"/>
    <property type="match status" value="1"/>
</dbReference>
<dbReference type="GO" id="GO:0006401">
    <property type="term" value="P:RNA catabolic process"/>
    <property type="evidence" value="ECO:0007669"/>
    <property type="project" value="InterPro"/>
</dbReference>
<dbReference type="GO" id="GO:0003724">
    <property type="term" value="F:RNA helicase activity"/>
    <property type="evidence" value="ECO:0007669"/>
    <property type="project" value="InterPro"/>
</dbReference>
<keyword evidence="12" id="KW-1185">Reference proteome</keyword>
<feature type="region of interest" description="Disordered" evidence="8">
    <location>
        <begin position="1"/>
        <end position="51"/>
    </location>
</feature>
<dbReference type="SMART" id="SM00490">
    <property type="entry name" value="HELICc"/>
    <property type="match status" value="1"/>
</dbReference>
<evidence type="ECO:0000313" key="12">
    <source>
        <dbReference type="Proteomes" id="UP000789375"/>
    </source>
</evidence>
<evidence type="ECO:0000256" key="8">
    <source>
        <dbReference type="SAM" id="MobiDB-lite"/>
    </source>
</evidence>
<keyword evidence="6" id="KW-0067">ATP-binding</keyword>
<name>A0A9N9CNW8_FUNMO</name>
<dbReference type="GO" id="GO:0016787">
    <property type="term" value="F:hydrolase activity"/>
    <property type="evidence" value="ECO:0007669"/>
    <property type="project" value="UniProtKB-KW"/>
</dbReference>
<dbReference type="GO" id="GO:0000460">
    <property type="term" value="P:maturation of 5.8S rRNA"/>
    <property type="evidence" value="ECO:0007669"/>
    <property type="project" value="TreeGrafter"/>
</dbReference>
<dbReference type="InterPro" id="IPR014001">
    <property type="entry name" value="Helicase_ATP-bd"/>
</dbReference>
<feature type="compositionally biased region" description="Basic residues" evidence="8">
    <location>
        <begin position="451"/>
        <end position="460"/>
    </location>
</feature>
<feature type="compositionally biased region" description="Basic and acidic residues" evidence="8">
    <location>
        <begin position="21"/>
        <end position="51"/>
    </location>
</feature>
<feature type="domain" description="Helicase C-terminal" evidence="10">
    <location>
        <begin position="533"/>
        <end position="699"/>
    </location>
</feature>
<keyword evidence="5" id="KW-0347">Helicase</keyword>
<proteinExistence type="inferred from homology"/>
<dbReference type="InterPro" id="IPR050699">
    <property type="entry name" value="RNA-DNA_Helicase"/>
</dbReference>
<accession>A0A9N9CNW8</accession>
<evidence type="ECO:0000256" key="6">
    <source>
        <dbReference type="ARBA" id="ARBA00022840"/>
    </source>
</evidence>
<comment type="similarity">
    <text evidence="2">Belongs to the helicase family. SKI2 subfamily.</text>
</comment>
<evidence type="ECO:0000256" key="1">
    <source>
        <dbReference type="ARBA" id="ARBA00004123"/>
    </source>
</evidence>
<dbReference type="Gene3D" id="1.10.3380.30">
    <property type="match status" value="1"/>
</dbReference>
<evidence type="ECO:0000313" key="11">
    <source>
        <dbReference type="EMBL" id="CAG8606741.1"/>
    </source>
</evidence>
<dbReference type="InterPro" id="IPR025696">
    <property type="entry name" value="Beta-barrel_MTR4"/>
</dbReference>
<dbReference type="FunFam" id="3.40.50.300:FF:000083">
    <property type="entry name" value="ATP-dependent RNA helicase DOB1"/>
    <property type="match status" value="1"/>
</dbReference>
<dbReference type="AlphaFoldDB" id="A0A9N9CNW8"/>
<feature type="compositionally biased region" description="Basic and acidic residues" evidence="8">
    <location>
        <begin position="461"/>
        <end position="500"/>
    </location>
</feature>
<sequence>MSSNERQPSPSSNIFLKKRGSNVEKKRLKTPSERKNAKKQKLESPQHSIINDKETIGEFKKRPKKEIQQVASNDAIEEMKINKNSYDSNTEVIAPETVGNSIQEEEEEITGDVFLQDFVADSQYDEIIQPSLTPDIKQIHIPKVIPHDSIHPVVADTFEQQAINESSVTYLSTNNTTGEKVILSHQVRHQVALPPNYPYIPISQHVPLAEPARKYPFELDPFQRVAVSCVERNESILVSAHTSAGKTVIAEYAIAQALREKQRVIYTSPIKFRELESKFHDVGLMTGDVTIRPDASCLVMTTEILLLMLYRGNDLIMREVSWVVFDEIHYMRDKVRGVVWEETIILLPHQVHFVFLSATIPNAMEFAEWICKTHAQPCHVVYTDFRPTPLQHYIHPSGSNGIFIILDEKGNFNEDNFRKATGLLQQRNSDIEYINTKKKPKRKKIEESSKKSKKLKKSKKSKDSGSDHLEDSDEPKEVIETKDTKEINEPKEERPEKEPSDIRKIVRMIMQNDFYPAIIFSFGKRECENNALQMGKVTLNNEEEQSLVQQVFDNALETLSEEDRNLPQIEHLLPFLKRGIAFHHSGLLPVLKEIVELLFQEGLIKILFATETFAMGLNMPAKTVVFTDVKKFDGQVNRYITSGEYIQMSGRAGRRGIDVKGIVIIMAREKMDPTIGESDNLYSAFHLKYNMILNMTRVEGISPEYILQRSFYQFQNTACLPALEEELLRLETAYASFEISDEATIEEYYNIRKLLDTYAHDMRRVISHPIHSLQWLKPGRLVSIKHADMDFGWGMVVAYGKRKDTRNLNVLNKVTSASLTAEIKDNTDKEIQEPQILSPEQYFVDVLLNCEPNSIVAKSAEGKTTGVRPCKENVMGEVMVVPVELSTIHCISSIRIFPPKILTHKKIRNNLYEQIQKIKNYFPDGIPILDPIEDMHIRDEDFRKLIRKIEILEAKLFANKLHKTPELPLLYDRYAHKFALSNSIKSSRKKINIAKSILHLDDLKYRKRLLKRLKYLTDEDVVSLKGRVACHINAGDELVITEMIMNGVFNDLTAEQIVTLLSCFVYDNGDKKQHTLKEELYVLYCKIREEARNIVAVSSECKINIIEEEYLATFCPDMMEAVYSWCQGKSFAEVMKVSDSMFEGHVIRTFRMLDELLRGMINAAKEIGDLGLEEKFKLAIEKTRRGISCYANNISDISIRYTQASLTAKQQATATGTYALISSGTNQCIQDWPISQEPTNVFSNILLLTTEQATGAYVLNNSEISQYQQ</sequence>
<dbReference type="GO" id="GO:0003723">
    <property type="term" value="F:RNA binding"/>
    <property type="evidence" value="ECO:0007669"/>
    <property type="project" value="InterPro"/>
</dbReference>
<dbReference type="Proteomes" id="UP000789375">
    <property type="component" value="Unassembled WGS sequence"/>
</dbReference>
<dbReference type="InterPro" id="IPR012961">
    <property type="entry name" value="Ski2/MTR4_C"/>
</dbReference>
<evidence type="ECO:0000256" key="7">
    <source>
        <dbReference type="ARBA" id="ARBA00023242"/>
    </source>
</evidence>
<dbReference type="Pfam" id="PF21408">
    <property type="entry name" value="MTR4-like_stalk"/>
    <property type="match status" value="1"/>
</dbReference>
<dbReference type="InterPro" id="IPR001650">
    <property type="entry name" value="Helicase_C-like"/>
</dbReference>
<evidence type="ECO:0000256" key="5">
    <source>
        <dbReference type="ARBA" id="ARBA00022806"/>
    </source>
</evidence>
<dbReference type="SUPFAM" id="SSF52540">
    <property type="entry name" value="P-loop containing nucleoside triphosphate hydrolases"/>
    <property type="match status" value="1"/>
</dbReference>
<dbReference type="SMART" id="SM00487">
    <property type="entry name" value="DEXDc"/>
    <property type="match status" value="1"/>
</dbReference>
<protein>
    <submittedName>
        <fullName evidence="11">10907_t:CDS:1</fullName>
    </submittedName>
</protein>
<dbReference type="Gene3D" id="2.40.30.300">
    <property type="match status" value="1"/>
</dbReference>
<dbReference type="PIRSF" id="PIRSF005198">
    <property type="entry name" value="Antiviral_helicase_SKI2"/>
    <property type="match status" value="1"/>
</dbReference>
<feature type="compositionally biased region" description="Polar residues" evidence="8">
    <location>
        <begin position="1"/>
        <end position="14"/>
    </location>
</feature>